<protein>
    <submittedName>
        <fullName evidence="1">Putative GH25 family protein</fullName>
    </submittedName>
</protein>
<organism evidence="1 2">
    <name type="scientific">Pseudofulvimonas gallinarii</name>
    <dbReference type="NCBI Taxonomy" id="634155"/>
    <lineage>
        <taxon>Bacteria</taxon>
        <taxon>Pseudomonadati</taxon>
        <taxon>Pseudomonadota</taxon>
        <taxon>Gammaproteobacteria</taxon>
        <taxon>Lysobacterales</taxon>
        <taxon>Rhodanobacteraceae</taxon>
        <taxon>Pseudofulvimonas</taxon>
    </lineage>
</organism>
<keyword evidence="2" id="KW-1185">Reference proteome</keyword>
<dbReference type="Proteomes" id="UP000294599">
    <property type="component" value="Unassembled WGS sequence"/>
</dbReference>
<name>A0A4S3L005_9GAMM</name>
<dbReference type="SUPFAM" id="SSF49464">
    <property type="entry name" value="Carboxypeptidase regulatory domain-like"/>
    <property type="match status" value="1"/>
</dbReference>
<dbReference type="InterPro" id="IPR008969">
    <property type="entry name" value="CarboxyPept-like_regulatory"/>
</dbReference>
<dbReference type="EMBL" id="SMAF01000001">
    <property type="protein sequence ID" value="TCT01246.1"/>
    <property type="molecule type" value="Genomic_DNA"/>
</dbReference>
<dbReference type="InterPro" id="IPR019613">
    <property type="entry name" value="DUF4198"/>
</dbReference>
<proteinExistence type="predicted"/>
<dbReference type="RefSeq" id="WP_123521834.1">
    <property type="nucleotide sequence ID" value="NZ_JBHLWF010000005.1"/>
</dbReference>
<dbReference type="AlphaFoldDB" id="A0A4S3L005"/>
<dbReference type="Pfam" id="PF10670">
    <property type="entry name" value="DUF4198"/>
    <property type="match status" value="1"/>
</dbReference>
<gene>
    <name evidence="1" type="ORF">EDC25_101101</name>
</gene>
<comment type="caution">
    <text evidence="1">The sequence shown here is derived from an EMBL/GenBank/DDBJ whole genome shotgun (WGS) entry which is preliminary data.</text>
</comment>
<dbReference type="OrthoDB" id="5943at2"/>
<sequence length="268" mass="29217">MNASLRRLVLVVLVVLPLPAFAHKAWLLPSATVLSEGQWITVDGAVSNDLFYFNHVPLRLDNLVITRPDGSAGAYSGGHTGKYRSVFDVELDKPGTWRLAIINEGLFASWTENGESKRWRGSEADLAKALPVAATDVQVTRSHGRIETFVTAGAPTTAAMKLQGSGLELVHDTHPNDLYAGETTRYQFLLDGKPAADVEVEIVAGATRYRSRLGEKRVTTDAEGRFEVTWSEPGMYWLEASASSTLEGDALASQRRASHVVTLEVLPQ</sequence>
<evidence type="ECO:0000313" key="1">
    <source>
        <dbReference type="EMBL" id="TCT01246.1"/>
    </source>
</evidence>
<evidence type="ECO:0000313" key="2">
    <source>
        <dbReference type="Proteomes" id="UP000294599"/>
    </source>
</evidence>
<reference evidence="1 2" key="1">
    <citation type="submission" date="2019-03" db="EMBL/GenBank/DDBJ databases">
        <title>Genomic Encyclopedia of Type Strains, Phase IV (KMG-IV): sequencing the most valuable type-strain genomes for metagenomic binning, comparative biology and taxonomic classification.</title>
        <authorList>
            <person name="Goeker M."/>
        </authorList>
    </citation>
    <scope>NUCLEOTIDE SEQUENCE [LARGE SCALE GENOMIC DNA]</scope>
    <source>
        <strain evidence="1 2">DSM 21944</strain>
    </source>
</reference>
<accession>A0A4S3L005</accession>